<evidence type="ECO:0000256" key="13">
    <source>
        <dbReference type="ARBA" id="ARBA00023136"/>
    </source>
</evidence>
<evidence type="ECO:0000256" key="2">
    <source>
        <dbReference type="ARBA" id="ARBA00007931"/>
    </source>
</evidence>
<dbReference type="Proteomes" id="UP000530928">
    <property type="component" value="Unassembled WGS sequence"/>
</dbReference>
<dbReference type="Pfam" id="PF00571">
    <property type="entry name" value="CBS"/>
    <property type="match status" value="2"/>
</dbReference>
<evidence type="ECO:0000256" key="7">
    <source>
        <dbReference type="ARBA" id="ARBA00022737"/>
    </source>
</evidence>
<keyword evidence="5 14" id="KW-0812">Transmembrane</keyword>
<dbReference type="InterPro" id="IPR046342">
    <property type="entry name" value="CBS_dom_sf"/>
</dbReference>
<dbReference type="GO" id="GO:0005886">
    <property type="term" value="C:plasma membrane"/>
    <property type="evidence" value="ECO:0007669"/>
    <property type="project" value="UniProtKB-SubCell"/>
</dbReference>
<feature type="active site" evidence="15">
    <location>
        <position position="68"/>
    </location>
</feature>
<keyword evidence="4 14" id="KW-0645">Protease</keyword>
<dbReference type="AlphaFoldDB" id="A0A7W0CSE3"/>
<dbReference type="PROSITE" id="PS51371">
    <property type="entry name" value="CBS"/>
    <property type="match status" value="1"/>
</dbReference>
<dbReference type="PIRSF" id="PIRSF006404">
    <property type="entry name" value="UCP006404_Pept_M50_CBS"/>
    <property type="match status" value="1"/>
</dbReference>
<reference evidence="19 20" key="1">
    <citation type="submission" date="2020-07" db="EMBL/GenBank/DDBJ databases">
        <title>Genomic Encyclopedia of Type Strains, Phase IV (KMG-IV): sequencing the most valuable type-strain genomes for metagenomic binning, comparative biology and taxonomic classification.</title>
        <authorList>
            <person name="Goeker M."/>
        </authorList>
    </citation>
    <scope>NUCLEOTIDE SEQUENCE [LARGE SCALE GENOMIC DNA]</scope>
    <source>
        <strain evidence="19 20">DSM 45533</strain>
    </source>
</reference>
<dbReference type="GO" id="GO:0006508">
    <property type="term" value="P:proteolysis"/>
    <property type="evidence" value="ECO:0007669"/>
    <property type="project" value="UniProtKB-KW"/>
</dbReference>
<keyword evidence="11 14" id="KW-0482">Metalloprotease</keyword>
<evidence type="ECO:0000256" key="10">
    <source>
        <dbReference type="ARBA" id="ARBA00022989"/>
    </source>
</evidence>
<dbReference type="GO" id="GO:0046872">
    <property type="term" value="F:metal ion binding"/>
    <property type="evidence" value="ECO:0007669"/>
    <property type="project" value="UniProtKB-UniRule"/>
</dbReference>
<evidence type="ECO:0000259" key="18">
    <source>
        <dbReference type="PROSITE" id="PS51371"/>
    </source>
</evidence>
<evidence type="ECO:0000256" key="1">
    <source>
        <dbReference type="ARBA" id="ARBA00004651"/>
    </source>
</evidence>
<organism evidence="19 20">
    <name type="scientific">Nonomuraea soli</name>
    <dbReference type="NCBI Taxonomy" id="1032476"/>
    <lineage>
        <taxon>Bacteria</taxon>
        <taxon>Bacillati</taxon>
        <taxon>Actinomycetota</taxon>
        <taxon>Actinomycetes</taxon>
        <taxon>Streptosporangiales</taxon>
        <taxon>Streptosporangiaceae</taxon>
        <taxon>Nonomuraea</taxon>
    </lineage>
</organism>
<evidence type="ECO:0000256" key="16">
    <source>
        <dbReference type="PIRSR" id="PIRSR006404-2"/>
    </source>
</evidence>
<gene>
    <name evidence="19" type="ORF">HNR30_007706</name>
</gene>
<keyword evidence="3 14" id="KW-1003">Cell membrane</keyword>
<dbReference type="GO" id="GO:0008237">
    <property type="term" value="F:metallopeptidase activity"/>
    <property type="evidence" value="ECO:0007669"/>
    <property type="project" value="UniProtKB-UniRule"/>
</dbReference>
<keyword evidence="12 17" id="KW-0129">CBS domain</keyword>
<accession>A0A7W0CSE3</accession>
<evidence type="ECO:0000256" key="17">
    <source>
        <dbReference type="PROSITE-ProRule" id="PRU00703"/>
    </source>
</evidence>
<proteinExistence type="inferred from homology"/>
<dbReference type="PANTHER" id="PTHR39188:SF3">
    <property type="entry name" value="STAGE IV SPORULATION PROTEIN FB"/>
    <property type="match status" value="1"/>
</dbReference>
<feature type="binding site" evidence="16">
    <location>
        <position position="67"/>
    </location>
    <ligand>
        <name>Zn(2+)</name>
        <dbReference type="ChEBI" id="CHEBI:29105"/>
        <note>catalytic</note>
    </ligand>
</feature>
<dbReference type="InterPro" id="IPR016483">
    <property type="entry name" value="UCP006404_Pept_M50_CBS"/>
</dbReference>
<dbReference type="Pfam" id="PF02163">
    <property type="entry name" value="Peptidase_M50"/>
    <property type="match status" value="2"/>
</dbReference>
<dbReference type="RefSeq" id="WP_181615012.1">
    <property type="nucleotide sequence ID" value="NZ_BAABAM010000007.1"/>
</dbReference>
<keyword evidence="7" id="KW-0677">Repeat</keyword>
<evidence type="ECO:0000313" key="20">
    <source>
        <dbReference type="Proteomes" id="UP000530928"/>
    </source>
</evidence>
<feature type="domain" description="CBS" evidence="18">
    <location>
        <begin position="304"/>
        <end position="370"/>
    </location>
</feature>
<feature type="transmembrane region" description="Helical" evidence="14">
    <location>
        <begin position="107"/>
        <end position="127"/>
    </location>
</feature>
<comment type="subcellular location">
    <subcellularLocation>
        <location evidence="1 14">Cell membrane</location>
        <topology evidence="1 14">Multi-pass membrane protein</topology>
    </subcellularLocation>
</comment>
<evidence type="ECO:0000256" key="3">
    <source>
        <dbReference type="ARBA" id="ARBA00022475"/>
    </source>
</evidence>
<feature type="transmembrane region" description="Helical" evidence="14">
    <location>
        <begin position="12"/>
        <end position="34"/>
    </location>
</feature>
<evidence type="ECO:0000256" key="12">
    <source>
        <dbReference type="ARBA" id="ARBA00023122"/>
    </source>
</evidence>
<keyword evidence="9 14" id="KW-0862">Zinc</keyword>
<dbReference type="PANTHER" id="PTHR39188">
    <property type="entry name" value="MEMBRANE-ASSOCIATED ZINC METALLOPROTEASE M50B"/>
    <property type="match status" value="1"/>
</dbReference>
<name>A0A7W0CSE3_9ACTN</name>
<evidence type="ECO:0000313" key="19">
    <source>
        <dbReference type="EMBL" id="MBA2896315.1"/>
    </source>
</evidence>
<feature type="transmembrane region" description="Helical" evidence="14">
    <location>
        <begin position="46"/>
        <end position="66"/>
    </location>
</feature>
<protein>
    <recommendedName>
        <fullName evidence="14">Zinc metalloprotease</fullName>
    </recommendedName>
</protein>
<evidence type="ECO:0000256" key="6">
    <source>
        <dbReference type="ARBA" id="ARBA00022723"/>
    </source>
</evidence>
<dbReference type="InterPro" id="IPR008915">
    <property type="entry name" value="Peptidase_M50"/>
</dbReference>
<feature type="transmembrane region" description="Helical" evidence="14">
    <location>
        <begin position="207"/>
        <end position="226"/>
    </location>
</feature>
<feature type="binding site" evidence="16">
    <location>
        <position position="71"/>
    </location>
    <ligand>
        <name>Zn(2+)</name>
        <dbReference type="ChEBI" id="CHEBI:29105"/>
        <note>catalytic</note>
    </ligand>
</feature>
<dbReference type="CDD" id="cd06164">
    <property type="entry name" value="S2P-M50_SpoIVFB_CBS"/>
    <property type="match status" value="1"/>
</dbReference>
<keyword evidence="20" id="KW-1185">Reference proteome</keyword>
<comment type="similarity">
    <text evidence="2 14">Belongs to the peptidase M50B family.</text>
</comment>
<evidence type="ECO:0000256" key="4">
    <source>
        <dbReference type="ARBA" id="ARBA00022670"/>
    </source>
</evidence>
<evidence type="ECO:0000256" key="14">
    <source>
        <dbReference type="PIRNR" id="PIRNR006404"/>
    </source>
</evidence>
<evidence type="ECO:0000256" key="11">
    <source>
        <dbReference type="ARBA" id="ARBA00023049"/>
    </source>
</evidence>
<keyword evidence="13 14" id="KW-0472">Membrane</keyword>
<keyword evidence="10 14" id="KW-1133">Transmembrane helix</keyword>
<sequence length="379" mass="39559">MRPTIPLGRMGGVPVGLNLSVVLILAILILGLAFGRFPAAFPGYGTALYLVAATLAAVLFLASLLAHELAHALVARGEGVEVAGITLWLLGGVAELKGEARSPGADLRIAAVGPLTSLGCALLFLVLSLPLTGLAEGTLLYLAGVNLVLALFNLIPAAPLDGGRVLRAGLWAWKRDRTFAAVTAAKAGRIFGYVLIAAGLLEVVTGLGLQGLWLAMIGLFLVNAAAAEEAQAKASSVLQGLRVGEVMSAPAVTADPDESVFSFVGRVLLHSRFSAYPLIGRDGHFAGLVTLNRIRALPRERHAATRLSEIACPPDQLPLTRADEVLVELLPRMNGCADGRAVVLDETGRVAGIVSPSDISRAIQRGDLRSYAQRGADLR</sequence>
<feature type="binding site" evidence="16">
    <location>
        <position position="161"/>
    </location>
    <ligand>
        <name>Zn(2+)</name>
        <dbReference type="ChEBI" id="CHEBI:29105"/>
        <note>catalytic</note>
    </ligand>
</feature>
<dbReference type="EMBL" id="JACDUR010000008">
    <property type="protein sequence ID" value="MBA2896315.1"/>
    <property type="molecule type" value="Genomic_DNA"/>
</dbReference>
<comment type="caution">
    <text evidence="19">The sequence shown here is derived from an EMBL/GenBank/DDBJ whole genome shotgun (WGS) entry which is preliminary data.</text>
</comment>
<evidence type="ECO:0000256" key="15">
    <source>
        <dbReference type="PIRSR" id="PIRSR006404-1"/>
    </source>
</evidence>
<evidence type="ECO:0000256" key="9">
    <source>
        <dbReference type="ARBA" id="ARBA00022833"/>
    </source>
</evidence>
<feature type="transmembrane region" description="Helical" evidence="14">
    <location>
        <begin position="139"/>
        <end position="158"/>
    </location>
</feature>
<keyword evidence="8 14" id="KW-0378">Hydrolase</keyword>
<comment type="cofactor">
    <cofactor evidence="14 16">
        <name>Zn(2+)</name>
        <dbReference type="ChEBI" id="CHEBI:29105"/>
    </cofactor>
    <text evidence="14 16">Binds 1 zinc ion per subunit.</text>
</comment>
<evidence type="ECO:0000256" key="5">
    <source>
        <dbReference type="ARBA" id="ARBA00022692"/>
    </source>
</evidence>
<dbReference type="Gene3D" id="3.10.580.10">
    <property type="entry name" value="CBS-domain"/>
    <property type="match status" value="2"/>
</dbReference>
<dbReference type="InterPro" id="IPR000644">
    <property type="entry name" value="CBS_dom"/>
</dbReference>
<dbReference type="SUPFAM" id="SSF54631">
    <property type="entry name" value="CBS-domain pair"/>
    <property type="match status" value="1"/>
</dbReference>
<keyword evidence="6 14" id="KW-0479">Metal-binding</keyword>
<evidence type="ECO:0000256" key="8">
    <source>
        <dbReference type="ARBA" id="ARBA00022801"/>
    </source>
</evidence>